<dbReference type="InterPro" id="IPR036866">
    <property type="entry name" value="RibonucZ/Hydroxyglut_hydro"/>
</dbReference>
<keyword evidence="5" id="KW-0732">Signal</keyword>
<evidence type="ECO:0000256" key="5">
    <source>
        <dbReference type="SAM" id="SignalP"/>
    </source>
</evidence>
<gene>
    <name evidence="7" type="primary">bla</name>
    <name evidence="7" type="ORF">GWR21_02165</name>
</gene>
<dbReference type="PANTHER" id="PTHR46233:SF3">
    <property type="entry name" value="HYDROXYACYLGLUTATHIONE HYDROLASE GLOC"/>
    <property type="match status" value="1"/>
</dbReference>
<dbReference type="GO" id="GO:0016787">
    <property type="term" value="F:hydrolase activity"/>
    <property type="evidence" value="ECO:0007669"/>
    <property type="project" value="UniProtKB-KW"/>
</dbReference>
<dbReference type="Proteomes" id="UP000476411">
    <property type="component" value="Chromosome"/>
</dbReference>
<proteinExistence type="predicted"/>
<evidence type="ECO:0000256" key="3">
    <source>
        <dbReference type="ARBA" id="ARBA00022801"/>
    </source>
</evidence>
<protein>
    <submittedName>
        <fullName evidence="7">Subclass B3 metallo-beta-lactamase</fullName>
    </submittedName>
</protein>
<reference evidence="7 8" key="1">
    <citation type="submission" date="2020-01" db="EMBL/GenBank/DDBJ databases">
        <title>Complete genome sequence of Chitinophaga sp. H33E-04 isolated from quinoa roots.</title>
        <authorList>
            <person name="Weon H.-Y."/>
            <person name="Lee S.A."/>
        </authorList>
    </citation>
    <scope>NUCLEOTIDE SEQUENCE [LARGE SCALE GENOMIC DNA]</scope>
    <source>
        <strain evidence="7 8">H33E-04</strain>
    </source>
</reference>
<comment type="cofactor">
    <cofactor evidence="1">
        <name>Zn(2+)</name>
        <dbReference type="ChEBI" id="CHEBI:29105"/>
    </cofactor>
</comment>
<evidence type="ECO:0000313" key="7">
    <source>
        <dbReference type="EMBL" id="QHS58440.1"/>
    </source>
</evidence>
<dbReference type="RefSeq" id="WP_162330143.1">
    <property type="nucleotide sequence ID" value="NZ_CP048113.1"/>
</dbReference>
<evidence type="ECO:0000259" key="6">
    <source>
        <dbReference type="SMART" id="SM00849"/>
    </source>
</evidence>
<dbReference type="Pfam" id="PF00753">
    <property type="entry name" value="Lactamase_B"/>
    <property type="match status" value="1"/>
</dbReference>
<keyword evidence="2" id="KW-0479">Metal-binding</keyword>
<dbReference type="NCBIfam" id="NF012229">
    <property type="entry name" value="bla_class_B_core"/>
    <property type="match status" value="1"/>
</dbReference>
<evidence type="ECO:0000313" key="8">
    <source>
        <dbReference type="Proteomes" id="UP000476411"/>
    </source>
</evidence>
<feature type="chain" id="PRO_5025413844" evidence="5">
    <location>
        <begin position="27"/>
        <end position="293"/>
    </location>
</feature>
<sequence length="293" mass="32901">MKFHKRLLPVILLTILSASLYKPATAQQLIKDLYVDKEWSKDYQPFRIAGNLYYIGTYDLGIFLITTPAGHILINTGAADSEALIKAHMKALGFKFKDIRILLTTHAHYDHVGAMAAIKKQTHARMMVNEKDAALLADGGNSDYVMGGKGMMFLPVKADRILHDKDTISLGGMNIVVLHHPGHTPGANSFLFNVQDTAHTYRVLIANIPSILDDTQLAGMPLYPEVGKDYAHTLKVMKEVQFDLWLAAHASQYDLHKKHQPGDPYHPAAFSDRAGYDEVLDYWQKTYDKRLNK</sequence>
<feature type="domain" description="Metallo-beta-lactamase" evidence="6">
    <location>
        <begin position="59"/>
        <end position="249"/>
    </location>
</feature>
<dbReference type="GO" id="GO:0046872">
    <property type="term" value="F:metal ion binding"/>
    <property type="evidence" value="ECO:0007669"/>
    <property type="project" value="UniProtKB-KW"/>
</dbReference>
<dbReference type="EMBL" id="CP048113">
    <property type="protein sequence ID" value="QHS58440.1"/>
    <property type="molecule type" value="Genomic_DNA"/>
</dbReference>
<dbReference type="InterPro" id="IPR051453">
    <property type="entry name" value="MBL_Glyoxalase_II"/>
</dbReference>
<feature type="signal peptide" evidence="5">
    <location>
        <begin position="1"/>
        <end position="26"/>
    </location>
</feature>
<keyword evidence="8" id="KW-1185">Reference proteome</keyword>
<name>A0A6B9Z888_9BACT</name>
<evidence type="ECO:0000256" key="4">
    <source>
        <dbReference type="ARBA" id="ARBA00022833"/>
    </source>
</evidence>
<organism evidence="7 8">
    <name type="scientific">Chitinophaga agri</name>
    <dbReference type="NCBI Taxonomy" id="2703787"/>
    <lineage>
        <taxon>Bacteria</taxon>
        <taxon>Pseudomonadati</taxon>
        <taxon>Bacteroidota</taxon>
        <taxon>Chitinophagia</taxon>
        <taxon>Chitinophagales</taxon>
        <taxon>Chitinophagaceae</taxon>
        <taxon>Chitinophaga</taxon>
    </lineage>
</organism>
<dbReference type="SMART" id="SM00849">
    <property type="entry name" value="Lactamase_B"/>
    <property type="match status" value="1"/>
</dbReference>
<dbReference type="NCBIfam" id="NF033105">
    <property type="entry name" value="bla_subclass_B3"/>
    <property type="match status" value="1"/>
</dbReference>
<dbReference type="KEGG" id="chih:GWR21_02165"/>
<dbReference type="SUPFAM" id="SSF56281">
    <property type="entry name" value="Metallo-hydrolase/oxidoreductase"/>
    <property type="match status" value="1"/>
</dbReference>
<dbReference type="Gene3D" id="3.60.15.10">
    <property type="entry name" value="Ribonuclease Z/Hydroxyacylglutathione hydrolase-like"/>
    <property type="match status" value="1"/>
</dbReference>
<accession>A0A6B9Z888</accession>
<keyword evidence="4" id="KW-0862">Zinc</keyword>
<evidence type="ECO:0000256" key="1">
    <source>
        <dbReference type="ARBA" id="ARBA00001947"/>
    </source>
</evidence>
<keyword evidence="3" id="KW-0378">Hydrolase</keyword>
<dbReference type="AlphaFoldDB" id="A0A6B9Z888"/>
<evidence type="ECO:0000256" key="2">
    <source>
        <dbReference type="ARBA" id="ARBA00022723"/>
    </source>
</evidence>
<dbReference type="InterPro" id="IPR001279">
    <property type="entry name" value="Metallo-B-lactamas"/>
</dbReference>
<dbReference type="PANTHER" id="PTHR46233">
    <property type="entry name" value="HYDROXYACYLGLUTATHIONE HYDROLASE GLOC"/>
    <property type="match status" value="1"/>
</dbReference>